<dbReference type="EMBL" id="JBBWWR010000020">
    <property type="protein sequence ID" value="KAK8940327.1"/>
    <property type="molecule type" value="Genomic_DNA"/>
</dbReference>
<gene>
    <name evidence="1" type="ORF">KSP40_PGU021829</name>
</gene>
<keyword evidence="2" id="KW-1185">Reference proteome</keyword>
<sequence>MKRVAPRPLVCTHPITQWGIQSGLVGKTKRDNWVGDSPPLLMLLLVRPCTAHKGVCGYVASNFAWANPNQTKTKGKYVPFTFTESIPDFCSDDSTIQMDVDLVHQDMGRFEFTLVGKMLERILTFFYLLAELTCA</sequence>
<accession>A0ABR2LH53</accession>
<organism evidence="1 2">
    <name type="scientific">Platanthera guangdongensis</name>
    <dbReference type="NCBI Taxonomy" id="2320717"/>
    <lineage>
        <taxon>Eukaryota</taxon>
        <taxon>Viridiplantae</taxon>
        <taxon>Streptophyta</taxon>
        <taxon>Embryophyta</taxon>
        <taxon>Tracheophyta</taxon>
        <taxon>Spermatophyta</taxon>
        <taxon>Magnoliopsida</taxon>
        <taxon>Liliopsida</taxon>
        <taxon>Asparagales</taxon>
        <taxon>Orchidaceae</taxon>
        <taxon>Orchidoideae</taxon>
        <taxon>Orchideae</taxon>
        <taxon>Orchidinae</taxon>
        <taxon>Platanthera</taxon>
    </lineage>
</organism>
<name>A0ABR2LH53_9ASPA</name>
<evidence type="ECO:0000313" key="2">
    <source>
        <dbReference type="Proteomes" id="UP001412067"/>
    </source>
</evidence>
<dbReference type="Proteomes" id="UP001412067">
    <property type="component" value="Unassembled WGS sequence"/>
</dbReference>
<comment type="caution">
    <text evidence="1">The sequence shown here is derived from an EMBL/GenBank/DDBJ whole genome shotgun (WGS) entry which is preliminary data.</text>
</comment>
<protein>
    <submittedName>
        <fullName evidence="1">Uncharacterized protein</fullName>
    </submittedName>
</protein>
<proteinExistence type="predicted"/>
<reference evidence="1 2" key="1">
    <citation type="journal article" date="2022" name="Nat. Plants">
        <title>Genomes of leafy and leafless Platanthera orchids illuminate the evolution of mycoheterotrophy.</title>
        <authorList>
            <person name="Li M.H."/>
            <person name="Liu K.W."/>
            <person name="Li Z."/>
            <person name="Lu H.C."/>
            <person name="Ye Q.L."/>
            <person name="Zhang D."/>
            <person name="Wang J.Y."/>
            <person name="Li Y.F."/>
            <person name="Zhong Z.M."/>
            <person name="Liu X."/>
            <person name="Yu X."/>
            <person name="Liu D.K."/>
            <person name="Tu X.D."/>
            <person name="Liu B."/>
            <person name="Hao Y."/>
            <person name="Liao X.Y."/>
            <person name="Jiang Y.T."/>
            <person name="Sun W.H."/>
            <person name="Chen J."/>
            <person name="Chen Y.Q."/>
            <person name="Ai Y."/>
            <person name="Zhai J.W."/>
            <person name="Wu S.S."/>
            <person name="Zhou Z."/>
            <person name="Hsiao Y.Y."/>
            <person name="Wu W.L."/>
            <person name="Chen Y.Y."/>
            <person name="Lin Y.F."/>
            <person name="Hsu J.L."/>
            <person name="Li C.Y."/>
            <person name="Wang Z.W."/>
            <person name="Zhao X."/>
            <person name="Zhong W.Y."/>
            <person name="Ma X.K."/>
            <person name="Ma L."/>
            <person name="Huang J."/>
            <person name="Chen G.Z."/>
            <person name="Huang M.Z."/>
            <person name="Huang L."/>
            <person name="Peng D.H."/>
            <person name="Luo Y.B."/>
            <person name="Zou S.Q."/>
            <person name="Chen S.P."/>
            <person name="Lan S."/>
            <person name="Tsai W.C."/>
            <person name="Van de Peer Y."/>
            <person name="Liu Z.J."/>
        </authorList>
    </citation>
    <scope>NUCLEOTIDE SEQUENCE [LARGE SCALE GENOMIC DNA]</scope>
    <source>
        <strain evidence="1">Lor288</strain>
    </source>
</reference>
<evidence type="ECO:0000313" key="1">
    <source>
        <dbReference type="EMBL" id="KAK8940327.1"/>
    </source>
</evidence>